<dbReference type="GeneID" id="120251690"/>
<dbReference type="FunFam" id="3.40.50.2000:FF:000095">
    <property type="entry name" value="Glycosyltransferase"/>
    <property type="match status" value="1"/>
</dbReference>
<dbReference type="PANTHER" id="PTHR48048:SF89">
    <property type="entry name" value="GLYCOSYLTRANSFERASE"/>
    <property type="match status" value="1"/>
</dbReference>
<evidence type="ECO:0000313" key="6">
    <source>
        <dbReference type="RefSeq" id="XP_039116240.1"/>
    </source>
</evidence>
<comment type="similarity">
    <text evidence="1 3">Belongs to the UDP-glycosyltransferase family.</text>
</comment>
<dbReference type="InterPro" id="IPR050481">
    <property type="entry name" value="UDP-glycosyltransf_plant"/>
</dbReference>
<organism evidence="5 6">
    <name type="scientific">Dioscorea cayennensis subsp. rotundata</name>
    <name type="common">White Guinea yam</name>
    <name type="synonym">Dioscorea rotundata</name>
    <dbReference type="NCBI Taxonomy" id="55577"/>
    <lineage>
        <taxon>Eukaryota</taxon>
        <taxon>Viridiplantae</taxon>
        <taxon>Streptophyta</taxon>
        <taxon>Embryophyta</taxon>
        <taxon>Tracheophyta</taxon>
        <taxon>Spermatophyta</taxon>
        <taxon>Magnoliopsida</taxon>
        <taxon>Liliopsida</taxon>
        <taxon>Dioscoreales</taxon>
        <taxon>Dioscoreaceae</taxon>
        <taxon>Dioscorea</taxon>
    </lineage>
</organism>
<protein>
    <recommendedName>
        <fullName evidence="4">Glycosyltransferase</fullName>
        <ecNumber evidence="4">2.4.1.-</ecNumber>
    </recommendedName>
</protein>
<dbReference type="SUPFAM" id="SSF53756">
    <property type="entry name" value="UDP-Glycosyltransferase/glycogen phosphorylase"/>
    <property type="match status" value="1"/>
</dbReference>
<dbReference type="AlphaFoldDB" id="A0AB40AML1"/>
<dbReference type="InterPro" id="IPR002213">
    <property type="entry name" value="UDP_glucos_trans"/>
</dbReference>
<evidence type="ECO:0000313" key="5">
    <source>
        <dbReference type="Proteomes" id="UP001515500"/>
    </source>
</evidence>
<dbReference type="InterPro" id="IPR035595">
    <property type="entry name" value="UDP_glycos_trans_CS"/>
</dbReference>
<evidence type="ECO:0000256" key="2">
    <source>
        <dbReference type="ARBA" id="ARBA00022679"/>
    </source>
</evidence>
<keyword evidence="3" id="KW-0328">Glycosyltransferase</keyword>
<evidence type="ECO:0000256" key="4">
    <source>
        <dbReference type="RuleBase" id="RU362057"/>
    </source>
</evidence>
<dbReference type="Proteomes" id="UP001515500">
    <property type="component" value="Chromosome 20"/>
</dbReference>
<sequence>MAGGEQERKGMVVLYPSPGMGHLVSMVELGKLIVSHGFSVTILIVKAHYNTGSTDPFIAHVSSTNPSISFHTLQPPSSLPPNPSHHHEAHAYNLLRHTNPSLRAFLLSSSPCALIIDFFCIYSVDMVKELAIPCHCFFTSSASILAVFLNIPVLHESISKSFSELGKTPVHIPGIPPFPADHMILPMLEREDEAYQGFLDTGLHLPDCDGIIVNTFEALEPRALEAITAGHCTLEGLPTPPIYCIGPLITEGRENISTVDCMAWLDTQPKGSVVFLCFGSLGLFTAEQIKEIAIGLEKSGQRFLWVVRSPPSDNPAKYMVSPPEPDLDVLMPEGFLERTSERGLVVKSWAPQVEVLRHDSVGGFVTHCGWNSILEGVLAGVPMVGWPQYAEQKLNIVFLEKELKLVVAMRGYDEGFVPAEEVETRVRWLMESDGGMELRKSTLAAKDAAMAALQEGGSSRSALARLVSEWTRPS</sequence>
<dbReference type="PROSITE" id="PS00375">
    <property type="entry name" value="UDPGT"/>
    <property type="match status" value="1"/>
</dbReference>
<reference evidence="6" key="1">
    <citation type="submission" date="2025-08" db="UniProtKB">
        <authorList>
            <consortium name="RefSeq"/>
        </authorList>
    </citation>
    <scope>IDENTIFICATION</scope>
</reference>
<dbReference type="Gene3D" id="3.40.50.2000">
    <property type="entry name" value="Glycogen Phosphorylase B"/>
    <property type="match status" value="2"/>
</dbReference>
<dbReference type="CDD" id="cd03784">
    <property type="entry name" value="GT1_Gtf-like"/>
    <property type="match status" value="1"/>
</dbReference>
<dbReference type="PANTHER" id="PTHR48048">
    <property type="entry name" value="GLYCOSYLTRANSFERASE"/>
    <property type="match status" value="1"/>
</dbReference>
<dbReference type="FunFam" id="3.40.50.2000:FF:000020">
    <property type="entry name" value="Glycosyltransferase"/>
    <property type="match status" value="1"/>
</dbReference>
<evidence type="ECO:0000256" key="3">
    <source>
        <dbReference type="RuleBase" id="RU003718"/>
    </source>
</evidence>
<dbReference type="EC" id="2.4.1.-" evidence="4"/>
<evidence type="ECO:0000256" key="1">
    <source>
        <dbReference type="ARBA" id="ARBA00009995"/>
    </source>
</evidence>
<accession>A0AB40AML1</accession>
<dbReference type="Pfam" id="PF00201">
    <property type="entry name" value="UDPGT"/>
    <property type="match status" value="1"/>
</dbReference>
<keyword evidence="5" id="KW-1185">Reference proteome</keyword>
<dbReference type="RefSeq" id="XP_039116240.1">
    <property type="nucleotide sequence ID" value="XM_039260306.1"/>
</dbReference>
<keyword evidence="2 3" id="KW-0808">Transferase</keyword>
<dbReference type="GO" id="GO:0035251">
    <property type="term" value="F:UDP-glucosyltransferase activity"/>
    <property type="evidence" value="ECO:0007669"/>
    <property type="project" value="InterPro"/>
</dbReference>
<name>A0AB40AML1_DIOCR</name>
<proteinExistence type="inferred from homology"/>
<gene>
    <name evidence="6" type="primary">LOC120251690</name>
</gene>